<gene>
    <name evidence="1" type="ORF">DMK73_21860</name>
</gene>
<proteinExistence type="predicted"/>
<name>A0A5T4T3Z4_SALER</name>
<reference evidence="1" key="1">
    <citation type="submission" date="2018-05" db="EMBL/GenBank/DDBJ databases">
        <authorList>
            <consortium name="PulseNet: The National Subtyping Network for Foodborne Disease Surveillance"/>
            <person name="Tarr C.L."/>
            <person name="Trees E."/>
            <person name="Katz L.S."/>
            <person name="Carleton-Romer H.A."/>
            <person name="Stroika S."/>
            <person name="Kucerova Z."/>
            <person name="Roache K.F."/>
            <person name="Sabol A.L."/>
            <person name="Besser J."/>
            <person name="Gerner-Smidt P."/>
        </authorList>
    </citation>
    <scope>NUCLEOTIDE SEQUENCE</scope>
    <source>
        <strain evidence="1">PNUSAS041211</strain>
    </source>
</reference>
<protein>
    <submittedName>
        <fullName evidence="1">Uncharacterized protein</fullName>
    </submittedName>
</protein>
<dbReference type="AlphaFoldDB" id="A0A5T4T3Z4"/>
<accession>A0A5T4T3Z4</accession>
<evidence type="ECO:0000313" key="1">
    <source>
        <dbReference type="EMBL" id="EBL8560760.1"/>
    </source>
</evidence>
<dbReference type="EMBL" id="AAGAKS010000011">
    <property type="protein sequence ID" value="EBL8560760.1"/>
    <property type="molecule type" value="Genomic_DNA"/>
</dbReference>
<comment type="caution">
    <text evidence="1">The sequence shown here is derived from an EMBL/GenBank/DDBJ whole genome shotgun (WGS) entry which is preliminary data.</text>
</comment>
<organism evidence="1">
    <name type="scientific">Salmonella enterica</name>
    <name type="common">Salmonella choleraesuis</name>
    <dbReference type="NCBI Taxonomy" id="28901"/>
    <lineage>
        <taxon>Bacteria</taxon>
        <taxon>Pseudomonadati</taxon>
        <taxon>Pseudomonadota</taxon>
        <taxon>Gammaproteobacteria</taxon>
        <taxon>Enterobacterales</taxon>
        <taxon>Enterobacteriaceae</taxon>
        <taxon>Salmonella</taxon>
    </lineage>
</organism>
<sequence length="80" mass="9063">MVNKLVFIQTDGGAEAVFLNNHMIACFENDGFSEPVSYIAVELEAALNIASQNFTIAHPHPDDEWSWTDLYQKVMEMKND</sequence>